<dbReference type="AlphaFoldDB" id="A0AAU9QNZ3"/>
<feature type="compositionally biased region" description="Polar residues" evidence="1">
    <location>
        <begin position="27"/>
        <end position="38"/>
    </location>
</feature>
<accession>A0AAU9QNZ3</accession>
<protein>
    <submittedName>
        <fullName evidence="2">Uncharacterized protein</fullName>
    </submittedName>
</protein>
<dbReference type="EMBL" id="CAKMUD010000085">
    <property type="protein sequence ID" value="CAH1597092.1"/>
    <property type="molecule type" value="Genomic_DNA"/>
</dbReference>
<name>A0AAU9QNZ3_9VIBR</name>
<evidence type="ECO:0000256" key="1">
    <source>
        <dbReference type="SAM" id="MobiDB-lite"/>
    </source>
</evidence>
<proteinExistence type="predicted"/>
<feature type="region of interest" description="Disordered" evidence="1">
    <location>
        <begin position="26"/>
        <end position="51"/>
    </location>
</feature>
<sequence>MRVFYGILIEAQPKYKTSDYEAFQPTLAPSRTKQNNRPPQGLQPKISSIKT</sequence>
<comment type="caution">
    <text evidence="2">The sequence shown here is derived from an EMBL/GenBank/DDBJ whole genome shotgun (WGS) entry which is preliminary data.</text>
</comment>
<reference evidence="2" key="1">
    <citation type="submission" date="2022-01" db="EMBL/GenBank/DDBJ databases">
        <authorList>
            <person name="Lagorce A."/>
        </authorList>
    </citation>
    <scope>NUCLEOTIDE SEQUENCE</scope>
    <source>
        <strain evidence="2">Th15_F1_A12</strain>
    </source>
</reference>
<evidence type="ECO:0000313" key="3">
    <source>
        <dbReference type="Proteomes" id="UP001295462"/>
    </source>
</evidence>
<dbReference type="Proteomes" id="UP001295462">
    <property type="component" value="Unassembled WGS sequence"/>
</dbReference>
<organism evidence="2 3">
    <name type="scientific">Vibrio jasicida</name>
    <dbReference type="NCBI Taxonomy" id="766224"/>
    <lineage>
        <taxon>Bacteria</taxon>
        <taxon>Pseudomonadati</taxon>
        <taxon>Pseudomonadota</taxon>
        <taxon>Gammaproteobacteria</taxon>
        <taxon>Vibrionales</taxon>
        <taxon>Vibrionaceae</taxon>
        <taxon>Vibrio</taxon>
    </lineage>
</organism>
<evidence type="ECO:0000313" key="2">
    <source>
        <dbReference type="EMBL" id="CAH1597092.1"/>
    </source>
</evidence>
<gene>
    <name evidence="2" type="ORF">THF1A12_310034</name>
</gene>